<evidence type="ECO:0000313" key="1">
    <source>
        <dbReference type="EMBL" id="RSE22541.1"/>
    </source>
</evidence>
<proteinExistence type="predicted"/>
<comment type="caution">
    <text evidence="1">The sequence shown here is derived from an EMBL/GenBank/DDBJ whole genome shotgun (WGS) entry which is preliminary data.</text>
</comment>
<dbReference type="AlphaFoldDB" id="A0A3R9EZB7"/>
<dbReference type="Pfam" id="PF10139">
    <property type="entry name" value="Virul_Fac"/>
    <property type="match status" value="2"/>
</dbReference>
<dbReference type="PIRSF" id="PIRSF034586">
    <property type="entry name" value="Vir_effector_SfrC"/>
    <property type="match status" value="1"/>
</dbReference>
<gene>
    <name evidence="1" type="ORF">EGT71_20900</name>
</gene>
<dbReference type="EMBL" id="RHXB01000017">
    <property type="protein sequence ID" value="RSE22541.1"/>
    <property type="molecule type" value="Genomic_DNA"/>
</dbReference>
<dbReference type="Proteomes" id="UP000275331">
    <property type="component" value="Unassembled WGS sequence"/>
</dbReference>
<name>A0A3R9EZB7_9ENTR</name>
<evidence type="ECO:0000313" key="2">
    <source>
        <dbReference type="Proteomes" id="UP000275331"/>
    </source>
</evidence>
<reference evidence="1 2" key="1">
    <citation type="submission" date="2018-10" db="EMBL/GenBank/DDBJ databases">
        <title>Transmission dynamics of multidrug resistant bacteria on intensive care unit surfaces.</title>
        <authorList>
            <person name="D'Souza A.W."/>
            <person name="Potter R.F."/>
            <person name="Wallace M."/>
            <person name="Shupe A."/>
            <person name="Patel S."/>
            <person name="Sun S."/>
            <person name="Gul D."/>
            <person name="Kwon J.H."/>
            <person name="Andleeb S."/>
            <person name="Burnham C.-A.D."/>
            <person name="Dantas G."/>
        </authorList>
    </citation>
    <scope>NUCLEOTIDE SEQUENCE [LARGE SCALE GENOMIC DNA]</scope>
    <source>
        <strain evidence="1 2">AS_373</strain>
    </source>
</reference>
<protein>
    <submittedName>
        <fullName evidence="1">Virulence factor</fullName>
    </submittedName>
</protein>
<dbReference type="OrthoDB" id="1060501at2"/>
<sequence>MSVTSSLPALENWLAQARQRSALLDAQASALQLTLARLNASAQALQNQTALKRTLALCGAGQASKAFLLSAFYGGEQGRLPVTPGKHLDYLAHINPGHNATAMALRFSAGAALSDAFPLTLRLLSEAELVTLFIEHYHHQPNPRGVDDALLRKRLDELQPLRQPLADSAISTASLAVVIETFTRRAGMRARSVQMETWHRFASLIPHLGLSERSQLYALLWGDQREFTAQWLGLAETLQLLGYHRSIAAPLSLLVDNFSLPEEGFLLCEHQDSSTARDVLVCAINGDALQPALSVAVSQLALLCAELTLPLESPCALGDVDLLDLPAPAFSGGAPLWQTKRAFLLDCYRQHAAIDLLVMCGATPDRVSTPAIARTLLRWAQETHPVQDDTLPGLVWAITPGDARFSGEQHLDDGVQRLLGKPGQRWGTLQALDNRSLPRLLEWMQEALSEQRRAQRLAVQQQRLRQALKEAFAPYHNDNTTAVDAEQAIRALQRQAARHGDILAALLPPVATLQALCDTPDSAPVTHAQGLFDRHIDLFAEPQTDDSSATATQDSLATRTHQLWVNHVRLWSQQPEQARLLDLEPAVLAWLVETLIVTSYRLRLDVQLDAIAREEGVCGALLYAGLGNFITWLGVNDLPPDARPASRVNTGKPVFAPQPGCNARLTKLSEQPAHAATGYVYDWLVMLYYQARGNQGYQHPEAVKAHDKQALMELLSAISC</sequence>
<organism evidence="1 2">
    <name type="scientific">Atlantibacter subterraneus</name>
    <dbReference type="NCBI Taxonomy" id="255519"/>
    <lineage>
        <taxon>Bacteria</taxon>
        <taxon>Pseudomonadati</taxon>
        <taxon>Pseudomonadota</taxon>
        <taxon>Gammaproteobacteria</taxon>
        <taxon>Enterobacterales</taxon>
        <taxon>Enterobacteriaceae</taxon>
        <taxon>Atlantibacter</taxon>
    </lineage>
</organism>
<dbReference type="RefSeq" id="WP_125295191.1">
    <property type="nucleotide sequence ID" value="NZ_JAPTZM010000001.1"/>
</dbReference>
<accession>A0A3R9EZB7</accession>
<dbReference type="InterPro" id="IPR017030">
    <property type="entry name" value="Vir_effector_SfrC"/>
</dbReference>